<organism evidence="3 4">
    <name type="scientific">Diversispora epigaea</name>
    <dbReference type="NCBI Taxonomy" id="1348612"/>
    <lineage>
        <taxon>Eukaryota</taxon>
        <taxon>Fungi</taxon>
        <taxon>Fungi incertae sedis</taxon>
        <taxon>Mucoromycota</taxon>
        <taxon>Glomeromycotina</taxon>
        <taxon>Glomeromycetes</taxon>
        <taxon>Diversisporales</taxon>
        <taxon>Diversisporaceae</taxon>
        <taxon>Diversispora</taxon>
    </lineage>
</organism>
<protein>
    <recommendedName>
        <fullName evidence="2">DUF6570 domain-containing protein</fullName>
    </recommendedName>
</protein>
<keyword evidence="4" id="KW-1185">Reference proteome</keyword>
<evidence type="ECO:0000313" key="3">
    <source>
        <dbReference type="EMBL" id="RHZ77788.1"/>
    </source>
</evidence>
<evidence type="ECO:0000259" key="2">
    <source>
        <dbReference type="Pfam" id="PF20209"/>
    </source>
</evidence>
<gene>
    <name evidence="3" type="ORF">Glove_173g84</name>
</gene>
<dbReference type="Proteomes" id="UP000266861">
    <property type="component" value="Unassembled WGS sequence"/>
</dbReference>
<feature type="compositionally biased region" description="Polar residues" evidence="1">
    <location>
        <begin position="290"/>
        <end position="305"/>
    </location>
</feature>
<dbReference type="EMBL" id="PQFF01000163">
    <property type="protein sequence ID" value="RHZ77788.1"/>
    <property type="molecule type" value="Genomic_DNA"/>
</dbReference>
<evidence type="ECO:0000313" key="4">
    <source>
        <dbReference type="Proteomes" id="UP000266861"/>
    </source>
</evidence>
<dbReference type="STRING" id="1348612.A0A397ITX5"/>
<accession>A0A397ITX5</accession>
<reference evidence="3 4" key="1">
    <citation type="submission" date="2018-08" db="EMBL/GenBank/DDBJ databases">
        <title>Genome and evolution of the arbuscular mycorrhizal fungus Diversispora epigaea (formerly Glomus versiforme) and its bacterial endosymbionts.</title>
        <authorList>
            <person name="Sun X."/>
            <person name="Fei Z."/>
            <person name="Harrison M."/>
        </authorList>
    </citation>
    <scope>NUCLEOTIDE SEQUENCE [LARGE SCALE GENOMIC DNA]</scope>
    <source>
        <strain evidence="3 4">IT104</strain>
    </source>
</reference>
<proteinExistence type="predicted"/>
<dbReference type="InterPro" id="IPR046700">
    <property type="entry name" value="DUF6570"/>
</dbReference>
<dbReference type="Pfam" id="PF20209">
    <property type="entry name" value="DUF6570"/>
    <property type="match status" value="1"/>
</dbReference>
<dbReference type="OrthoDB" id="432234at2759"/>
<feature type="region of interest" description="Disordered" evidence="1">
    <location>
        <begin position="279"/>
        <end position="305"/>
    </location>
</feature>
<sequence length="351" mass="39986">MNDEYDLLEEQYADWPRPISKAVANNALAEFRESVGYNSLKKLPCAVCSGLCLNEHSTTVSVREINLLLLEANKDRFIERGIDGKNEDPFDLRICNSCNTSIFSLANMWIRTTPRYLQELMIPEQLLISTGYMCINLIQITNRKYTHHKIKGYVITFTQKLTSLSTILPLPLYRLCDRIKVVFVGEERLSEKQLKKVLCVRKNKIVTALEWLMDHNVLYKNIKLDKTALDSLPMNGVPTALLVTTVIVNVKPEKVEHYTRYVTDPIDENEMNNNLDNVDEEELSDKESTSELCDSTNNSAELRNSGMTYADGVPISEQERTLKLLEKLIQESTVEQISSHACDTNAALENT</sequence>
<feature type="domain" description="DUF6570" evidence="2">
    <location>
        <begin position="103"/>
        <end position="230"/>
    </location>
</feature>
<name>A0A397ITX5_9GLOM</name>
<dbReference type="AlphaFoldDB" id="A0A397ITX5"/>
<comment type="caution">
    <text evidence="3">The sequence shown here is derived from an EMBL/GenBank/DDBJ whole genome shotgun (WGS) entry which is preliminary data.</text>
</comment>
<evidence type="ECO:0000256" key="1">
    <source>
        <dbReference type="SAM" id="MobiDB-lite"/>
    </source>
</evidence>